<accession>A0AAV4UJB7</accession>
<evidence type="ECO:0000313" key="2">
    <source>
        <dbReference type="Proteomes" id="UP001054945"/>
    </source>
</evidence>
<dbReference type="EMBL" id="BPLR01012962">
    <property type="protein sequence ID" value="GIY57800.1"/>
    <property type="molecule type" value="Genomic_DNA"/>
</dbReference>
<reference evidence="1 2" key="1">
    <citation type="submission" date="2021-06" db="EMBL/GenBank/DDBJ databases">
        <title>Caerostris extrusa draft genome.</title>
        <authorList>
            <person name="Kono N."/>
            <person name="Arakawa K."/>
        </authorList>
    </citation>
    <scope>NUCLEOTIDE SEQUENCE [LARGE SCALE GENOMIC DNA]</scope>
</reference>
<proteinExistence type="predicted"/>
<comment type="caution">
    <text evidence="1">The sequence shown here is derived from an EMBL/GenBank/DDBJ whole genome shotgun (WGS) entry which is preliminary data.</text>
</comment>
<name>A0AAV4UJB7_CAEEX</name>
<gene>
    <name evidence="1" type="ORF">CEXT_230101</name>
</gene>
<evidence type="ECO:0000313" key="1">
    <source>
        <dbReference type="EMBL" id="GIY57800.1"/>
    </source>
</evidence>
<sequence length="97" mass="10995">MERHPEIDGTLSHFLCALICLMDEKSQRVTYKKLDTDLCSSSSGKMSGNGTTPRNRWELFLSFLCALICLMDEKSQRVTYKKLDTDLCSSSSSSKKF</sequence>
<protein>
    <submittedName>
        <fullName evidence="1">Uncharacterized protein</fullName>
    </submittedName>
</protein>
<keyword evidence="2" id="KW-1185">Reference proteome</keyword>
<dbReference type="AlphaFoldDB" id="A0AAV4UJB7"/>
<dbReference type="Proteomes" id="UP001054945">
    <property type="component" value="Unassembled WGS sequence"/>
</dbReference>
<organism evidence="1 2">
    <name type="scientific">Caerostris extrusa</name>
    <name type="common">Bark spider</name>
    <name type="synonym">Caerostris bankana</name>
    <dbReference type="NCBI Taxonomy" id="172846"/>
    <lineage>
        <taxon>Eukaryota</taxon>
        <taxon>Metazoa</taxon>
        <taxon>Ecdysozoa</taxon>
        <taxon>Arthropoda</taxon>
        <taxon>Chelicerata</taxon>
        <taxon>Arachnida</taxon>
        <taxon>Araneae</taxon>
        <taxon>Araneomorphae</taxon>
        <taxon>Entelegynae</taxon>
        <taxon>Araneoidea</taxon>
        <taxon>Araneidae</taxon>
        <taxon>Caerostris</taxon>
    </lineage>
</organism>